<dbReference type="InterPro" id="IPR005119">
    <property type="entry name" value="LysR_subst-bd"/>
</dbReference>
<keyword evidence="3" id="KW-0238">DNA-binding</keyword>
<evidence type="ECO:0000256" key="1">
    <source>
        <dbReference type="ARBA" id="ARBA00009437"/>
    </source>
</evidence>
<keyword evidence="2" id="KW-0805">Transcription regulation</keyword>
<dbReference type="GO" id="GO:0032993">
    <property type="term" value="C:protein-DNA complex"/>
    <property type="evidence" value="ECO:0007669"/>
    <property type="project" value="TreeGrafter"/>
</dbReference>
<dbReference type="PROSITE" id="PS50931">
    <property type="entry name" value="HTH_LYSR"/>
    <property type="match status" value="1"/>
</dbReference>
<name>A0A7X1ZFB8_9PROT</name>
<reference evidence="6 7" key="1">
    <citation type="submission" date="2019-10" db="EMBL/GenBank/DDBJ databases">
        <title>Draft whole-genome sequence of the purple nonsulfur photosynthetic bacterium Roseospira navarrensis DSM 15114.</title>
        <authorList>
            <person name="Kyndt J.A."/>
            <person name="Meyer T.E."/>
        </authorList>
    </citation>
    <scope>NUCLEOTIDE SEQUENCE [LARGE SCALE GENOMIC DNA]</scope>
    <source>
        <strain evidence="6 7">DSM 15114</strain>
    </source>
</reference>
<dbReference type="InterPro" id="IPR036388">
    <property type="entry name" value="WH-like_DNA-bd_sf"/>
</dbReference>
<dbReference type="GO" id="GO:0003700">
    <property type="term" value="F:DNA-binding transcription factor activity"/>
    <property type="evidence" value="ECO:0007669"/>
    <property type="project" value="InterPro"/>
</dbReference>
<keyword evidence="7" id="KW-1185">Reference proteome</keyword>
<evidence type="ECO:0000256" key="4">
    <source>
        <dbReference type="ARBA" id="ARBA00023163"/>
    </source>
</evidence>
<dbReference type="Gene3D" id="1.10.10.10">
    <property type="entry name" value="Winged helix-like DNA-binding domain superfamily/Winged helix DNA-binding domain"/>
    <property type="match status" value="1"/>
</dbReference>
<dbReference type="Pfam" id="PF00126">
    <property type="entry name" value="HTH_1"/>
    <property type="match status" value="1"/>
</dbReference>
<dbReference type="InterPro" id="IPR036390">
    <property type="entry name" value="WH_DNA-bd_sf"/>
</dbReference>
<dbReference type="OrthoDB" id="7260751at2"/>
<dbReference type="CDD" id="cd05466">
    <property type="entry name" value="PBP2_LTTR_substrate"/>
    <property type="match status" value="1"/>
</dbReference>
<dbReference type="Pfam" id="PF03466">
    <property type="entry name" value="LysR_substrate"/>
    <property type="match status" value="1"/>
</dbReference>
<dbReference type="InterPro" id="IPR000847">
    <property type="entry name" value="LysR_HTH_N"/>
</dbReference>
<dbReference type="SUPFAM" id="SSF53850">
    <property type="entry name" value="Periplasmic binding protein-like II"/>
    <property type="match status" value="1"/>
</dbReference>
<organism evidence="6 7">
    <name type="scientific">Roseospira navarrensis</name>
    <dbReference type="NCBI Taxonomy" id="140058"/>
    <lineage>
        <taxon>Bacteria</taxon>
        <taxon>Pseudomonadati</taxon>
        <taxon>Pseudomonadota</taxon>
        <taxon>Alphaproteobacteria</taxon>
        <taxon>Rhodospirillales</taxon>
        <taxon>Rhodospirillaceae</taxon>
        <taxon>Roseospira</taxon>
    </lineage>
</organism>
<comment type="similarity">
    <text evidence="1">Belongs to the LysR transcriptional regulatory family.</text>
</comment>
<evidence type="ECO:0000259" key="5">
    <source>
        <dbReference type="PROSITE" id="PS50931"/>
    </source>
</evidence>
<dbReference type="AlphaFoldDB" id="A0A7X1ZFB8"/>
<evidence type="ECO:0000313" key="7">
    <source>
        <dbReference type="Proteomes" id="UP000434582"/>
    </source>
</evidence>
<dbReference type="SUPFAM" id="SSF46785">
    <property type="entry name" value="Winged helix' DNA-binding domain"/>
    <property type="match status" value="1"/>
</dbReference>
<keyword evidence="4" id="KW-0804">Transcription</keyword>
<protein>
    <submittedName>
        <fullName evidence="6">LysR family transcriptional regulator</fullName>
    </submittedName>
</protein>
<sequence length="322" mass="36303">MRLPHCCAIGGGCPRQCQALQREDGSPMEMHQVRYFLALADCLNFTRAAETCNVSQPSLTKAIKKLEDELGGQLFRRERNLTHLTDLGHLIRPHLEAVMAASSAAQCEAQSFQALEKAPLNIGVMCTIGPRRLIRFFQRLERDIPTLEVSLREGPGDWIQDLMMQGALDLALLAQPAFPDRLDARTLFRERYVVAFPEGHRFQTMNAVSLSDLDGEDYLNRSNCEFGDYMAALHPQMDEPRIRVRYETEREDWIQAMILAGMGCAIMPEFLPIMPGVLTRELVQPALTREISLVTVAGRRFSPAVKAVINLAERFDWTTDLA</sequence>
<dbReference type="PANTHER" id="PTHR30346">
    <property type="entry name" value="TRANSCRIPTIONAL DUAL REGULATOR HCAR-RELATED"/>
    <property type="match status" value="1"/>
</dbReference>
<evidence type="ECO:0000256" key="2">
    <source>
        <dbReference type="ARBA" id="ARBA00023015"/>
    </source>
</evidence>
<dbReference type="PRINTS" id="PR00039">
    <property type="entry name" value="HTHLYSR"/>
</dbReference>
<comment type="caution">
    <text evidence="6">The sequence shown here is derived from an EMBL/GenBank/DDBJ whole genome shotgun (WGS) entry which is preliminary data.</text>
</comment>
<dbReference type="Proteomes" id="UP000434582">
    <property type="component" value="Unassembled WGS sequence"/>
</dbReference>
<accession>A0A7X1ZFB8</accession>
<dbReference type="GO" id="GO:0003677">
    <property type="term" value="F:DNA binding"/>
    <property type="evidence" value="ECO:0007669"/>
    <property type="project" value="UniProtKB-KW"/>
</dbReference>
<feature type="domain" description="HTH lysR-type" evidence="5">
    <location>
        <begin position="28"/>
        <end position="85"/>
    </location>
</feature>
<dbReference type="FunFam" id="1.10.10.10:FF:000001">
    <property type="entry name" value="LysR family transcriptional regulator"/>
    <property type="match status" value="1"/>
</dbReference>
<dbReference type="PANTHER" id="PTHR30346:SF28">
    <property type="entry name" value="HTH-TYPE TRANSCRIPTIONAL REGULATOR CYNR"/>
    <property type="match status" value="1"/>
</dbReference>
<evidence type="ECO:0000256" key="3">
    <source>
        <dbReference type="ARBA" id="ARBA00023125"/>
    </source>
</evidence>
<dbReference type="Gene3D" id="3.40.190.10">
    <property type="entry name" value="Periplasmic binding protein-like II"/>
    <property type="match status" value="2"/>
</dbReference>
<dbReference type="EMBL" id="WIVE01000014">
    <property type="protein sequence ID" value="MQX36195.1"/>
    <property type="molecule type" value="Genomic_DNA"/>
</dbReference>
<gene>
    <name evidence="6" type="ORF">GHC57_06650</name>
</gene>
<proteinExistence type="inferred from homology"/>
<evidence type="ECO:0000313" key="6">
    <source>
        <dbReference type="EMBL" id="MQX36195.1"/>
    </source>
</evidence>